<evidence type="ECO:0000256" key="2">
    <source>
        <dbReference type="SAM" id="MobiDB-lite"/>
    </source>
</evidence>
<evidence type="ECO:0000313" key="5">
    <source>
        <dbReference type="Proteomes" id="UP000777438"/>
    </source>
</evidence>
<dbReference type="InterPro" id="IPR053157">
    <property type="entry name" value="Sterol_Uptake_Regulator"/>
</dbReference>
<dbReference type="SMART" id="SM00066">
    <property type="entry name" value="GAL4"/>
    <property type="match status" value="1"/>
</dbReference>
<dbReference type="Proteomes" id="UP000777438">
    <property type="component" value="Unassembled WGS sequence"/>
</dbReference>
<dbReference type="PANTHER" id="PTHR47784:SF7">
    <property type="entry name" value="ZN(II)2CYS6 TRANSCRIPTION FACTOR (EUROFUNG)"/>
    <property type="match status" value="1"/>
</dbReference>
<dbReference type="Pfam" id="PF00172">
    <property type="entry name" value="Zn_clus"/>
    <property type="match status" value="1"/>
</dbReference>
<dbReference type="SUPFAM" id="SSF57701">
    <property type="entry name" value="Zn2/Cys6 DNA-binding domain"/>
    <property type="match status" value="1"/>
</dbReference>
<evidence type="ECO:0000256" key="1">
    <source>
        <dbReference type="ARBA" id="ARBA00023242"/>
    </source>
</evidence>
<dbReference type="PROSITE" id="PS00463">
    <property type="entry name" value="ZN2_CY6_FUNGAL_1"/>
    <property type="match status" value="1"/>
</dbReference>
<feature type="domain" description="Zn(2)-C6 fungal-type" evidence="3">
    <location>
        <begin position="72"/>
        <end position="102"/>
    </location>
</feature>
<dbReference type="InterPro" id="IPR001138">
    <property type="entry name" value="Zn2Cys6_DnaBD"/>
</dbReference>
<dbReference type="InterPro" id="IPR036864">
    <property type="entry name" value="Zn2-C6_fun-type_DNA-bd_sf"/>
</dbReference>
<protein>
    <recommendedName>
        <fullName evidence="3">Zn(2)-C6 fungal-type domain-containing protein</fullName>
    </recommendedName>
</protein>
<evidence type="ECO:0000313" key="4">
    <source>
        <dbReference type="EMBL" id="KAH6869514.1"/>
    </source>
</evidence>
<keyword evidence="1" id="KW-0539">Nucleus</keyword>
<organism evidence="4 5">
    <name type="scientific">Thelonectria olida</name>
    <dbReference type="NCBI Taxonomy" id="1576542"/>
    <lineage>
        <taxon>Eukaryota</taxon>
        <taxon>Fungi</taxon>
        <taxon>Dikarya</taxon>
        <taxon>Ascomycota</taxon>
        <taxon>Pezizomycotina</taxon>
        <taxon>Sordariomycetes</taxon>
        <taxon>Hypocreomycetidae</taxon>
        <taxon>Hypocreales</taxon>
        <taxon>Nectriaceae</taxon>
        <taxon>Thelonectria</taxon>
    </lineage>
</organism>
<dbReference type="OrthoDB" id="416217at2759"/>
<feature type="compositionally biased region" description="Basic residues" evidence="2">
    <location>
        <begin position="55"/>
        <end position="65"/>
    </location>
</feature>
<dbReference type="GO" id="GO:0001228">
    <property type="term" value="F:DNA-binding transcription activator activity, RNA polymerase II-specific"/>
    <property type="evidence" value="ECO:0007669"/>
    <property type="project" value="TreeGrafter"/>
</dbReference>
<dbReference type="PROSITE" id="PS50048">
    <property type="entry name" value="ZN2_CY6_FUNGAL_2"/>
    <property type="match status" value="1"/>
</dbReference>
<proteinExistence type="predicted"/>
<dbReference type="CDD" id="cd00067">
    <property type="entry name" value="GAL4"/>
    <property type="match status" value="1"/>
</dbReference>
<dbReference type="Gene3D" id="4.10.240.10">
    <property type="entry name" value="Zn(2)-C6 fungal-type DNA-binding domain"/>
    <property type="match status" value="1"/>
</dbReference>
<dbReference type="GO" id="GO:0008270">
    <property type="term" value="F:zinc ion binding"/>
    <property type="evidence" value="ECO:0007669"/>
    <property type="project" value="InterPro"/>
</dbReference>
<feature type="compositionally biased region" description="Polar residues" evidence="2">
    <location>
        <begin position="1"/>
        <end position="20"/>
    </location>
</feature>
<reference evidence="4 5" key="1">
    <citation type="journal article" date="2021" name="Nat. Commun.">
        <title>Genetic determinants of endophytism in the Arabidopsis root mycobiome.</title>
        <authorList>
            <person name="Mesny F."/>
            <person name="Miyauchi S."/>
            <person name="Thiergart T."/>
            <person name="Pickel B."/>
            <person name="Atanasova L."/>
            <person name="Karlsson M."/>
            <person name="Huettel B."/>
            <person name="Barry K.W."/>
            <person name="Haridas S."/>
            <person name="Chen C."/>
            <person name="Bauer D."/>
            <person name="Andreopoulos W."/>
            <person name="Pangilinan J."/>
            <person name="LaButti K."/>
            <person name="Riley R."/>
            <person name="Lipzen A."/>
            <person name="Clum A."/>
            <person name="Drula E."/>
            <person name="Henrissat B."/>
            <person name="Kohler A."/>
            <person name="Grigoriev I.V."/>
            <person name="Martin F.M."/>
            <person name="Hacquard S."/>
        </authorList>
    </citation>
    <scope>NUCLEOTIDE SEQUENCE [LARGE SCALE GENOMIC DNA]</scope>
    <source>
        <strain evidence="4 5">MPI-CAGE-CH-0241</strain>
    </source>
</reference>
<dbReference type="PANTHER" id="PTHR47784">
    <property type="entry name" value="STEROL UPTAKE CONTROL PROTEIN 2"/>
    <property type="match status" value="1"/>
</dbReference>
<sequence length="422" mass="46943">MANNMSREASVTSGVSSGLSDSHKTPGNVVAQTSVTSLHHTHKMKSAEAEQTPKVPRRRPVPGKGFRKTRRGCFNCKRRRVKCSEGRPECHGCRRMGMDCVYPASLLPAPHQQMVPAAPTVKVCADHLRFFHHFLVEAYPPHPYGASGVWQDAAALSHEYEFLASALLALAAQHLTLFDQRDHSVQALGLRISAIKGLNDALSQPCISGADADARYAAIIALTFQSSYMPDGLMDFIAMMRGWMLISTTLITNHQTSIFRQFTRESFISGMEKYVQNRRTLKNEMAIENFLASLRTILPLCQGKAERQYLSTLERIALLSKISPRDALLEMVPCYALTNKMTNDEYASFTDPSNYAAQVLLAHFLVLNNMLEMGFLGTTGRHFAFSKNITHAWVANIGRSLPDGFQKYMMWPLGQAIGLDIS</sequence>
<name>A0A9P8VQC8_9HYPO</name>
<dbReference type="AlphaFoldDB" id="A0A9P8VQC8"/>
<keyword evidence="5" id="KW-1185">Reference proteome</keyword>
<accession>A0A9P8VQC8</accession>
<evidence type="ECO:0000259" key="3">
    <source>
        <dbReference type="PROSITE" id="PS50048"/>
    </source>
</evidence>
<dbReference type="EMBL" id="JAGPYM010000070">
    <property type="protein sequence ID" value="KAH6869514.1"/>
    <property type="molecule type" value="Genomic_DNA"/>
</dbReference>
<comment type="caution">
    <text evidence="4">The sequence shown here is derived from an EMBL/GenBank/DDBJ whole genome shotgun (WGS) entry which is preliminary data.</text>
</comment>
<feature type="region of interest" description="Disordered" evidence="2">
    <location>
        <begin position="1"/>
        <end position="65"/>
    </location>
</feature>
<gene>
    <name evidence="4" type="ORF">B0T10DRAFT_501470</name>
</gene>